<evidence type="ECO:0000256" key="14">
    <source>
        <dbReference type="SAM" id="MobiDB-lite"/>
    </source>
</evidence>
<evidence type="ECO:0000256" key="13">
    <source>
        <dbReference type="RuleBase" id="RU362126"/>
    </source>
</evidence>
<proteinExistence type="inferred from homology"/>
<evidence type="ECO:0000256" key="8">
    <source>
        <dbReference type="ARBA" id="ARBA00022833"/>
    </source>
</evidence>
<sequence length="619" mass="71062">MAFRVRNNSSLLSLVLLSLLAIASAKVFFEERFEDGWDKRWVKSDWKSDESLAGEWNYTSGKWNGDANDKGIQTSEDYRFYAISAEFPEFSNKDKTLVFQFSVKHEQKLDCGGGYIKLLSGDVDQKKFGGDTPYRQVIFPFDLTVFIMFGPDICGYSTKKVHAILNYNNTNNLIKKDVPCETDQLTHVYTFILRPDATYSILIDNVEKQTGSLYSDWDLLPPKKIKDPEAKKPEDWDDKEYIPDPEDTKPEGYDDIPKEIVDPEAKKPEDWDDEEDGEWTAPTIPNPEYKGEWKPKKIKNPNFKGKWKAPLIDNPKFKDDPELYVYPNLKYVGIELWQVKSGTLFDNILIAEDPEYAKQLAEETWGKQKDAEKAAFEEAEKQQEEEAKDPVDSDAEEEDDADADDVEDDSDAESKPDSTEESAEEAEKHVGRTVGREAPKSSGEKLRHKPRVHKYAIWAVPPDDVSERIKKVMDGLREEFGGPEIRPHIPIMVSIHSDHESIVKKFREICTGVSYDCKIERVNTSPCAFYYQCVYLFIDPEVIHMRNVAGRFGRFGPMPHLSLLYGHLTEEEKQKAKEKVLALDGGIVGLRFTMRRLVLYKCNDDMTQQTWEKVAEVFG</sequence>
<dbReference type="Pfam" id="PF00262">
    <property type="entry name" value="Calreticulin"/>
    <property type="match status" value="2"/>
</dbReference>
<dbReference type="PROSITE" id="PS00804">
    <property type="entry name" value="CALRETICULIN_2"/>
    <property type="match status" value="1"/>
</dbReference>
<keyword evidence="10 13" id="KW-0143">Chaperone</keyword>
<feature type="region of interest" description="Disordered" evidence="14">
    <location>
        <begin position="368"/>
        <end position="447"/>
    </location>
</feature>
<evidence type="ECO:0000256" key="2">
    <source>
        <dbReference type="ARBA" id="ARBA00010983"/>
    </source>
</evidence>
<evidence type="ECO:0000256" key="10">
    <source>
        <dbReference type="ARBA" id="ARBA00023186"/>
    </source>
</evidence>
<dbReference type="PANTHER" id="PTHR11073:SF2">
    <property type="entry name" value="CALRETICULIN"/>
    <property type="match status" value="1"/>
</dbReference>
<feature type="compositionally biased region" description="Basic and acidic residues" evidence="14">
    <location>
        <begin position="368"/>
        <end position="391"/>
    </location>
</feature>
<dbReference type="PROSITE" id="PS00803">
    <property type="entry name" value="CALRETICULIN_1"/>
    <property type="match status" value="1"/>
</dbReference>
<keyword evidence="7 13" id="KW-0256">Endoplasmic reticulum</keyword>
<gene>
    <name evidence="15" type="ORF">DVH24_036514</name>
</gene>
<dbReference type="GO" id="GO:0036503">
    <property type="term" value="P:ERAD pathway"/>
    <property type="evidence" value="ECO:0007669"/>
    <property type="project" value="TreeGrafter"/>
</dbReference>
<feature type="region of interest" description="Disordered" evidence="14">
    <location>
        <begin position="224"/>
        <end position="295"/>
    </location>
</feature>
<feature type="disulfide bond" evidence="12">
    <location>
        <begin position="111"/>
        <end position="154"/>
    </location>
</feature>
<keyword evidence="12" id="KW-1015">Disulfide bond</keyword>
<evidence type="ECO:0000256" key="12">
    <source>
        <dbReference type="PIRSR" id="PIRSR601580-3"/>
    </source>
</evidence>
<evidence type="ECO:0000313" key="15">
    <source>
        <dbReference type="EMBL" id="RXH82173.1"/>
    </source>
</evidence>
<comment type="subcellular location">
    <subcellularLocation>
        <location evidence="1">Endoplasmic reticulum lumen</location>
    </subcellularLocation>
</comment>
<dbReference type="GO" id="GO:0005788">
    <property type="term" value="C:endoplasmic reticulum lumen"/>
    <property type="evidence" value="ECO:0007669"/>
    <property type="project" value="UniProtKB-SubCell"/>
</dbReference>
<accession>A0A498ILS3</accession>
<dbReference type="PANTHER" id="PTHR11073">
    <property type="entry name" value="CALRETICULIN AND CALNEXIN"/>
    <property type="match status" value="1"/>
</dbReference>
<evidence type="ECO:0000313" key="16">
    <source>
        <dbReference type="Proteomes" id="UP000290289"/>
    </source>
</evidence>
<dbReference type="GO" id="GO:0051082">
    <property type="term" value="F:unfolded protein binding"/>
    <property type="evidence" value="ECO:0007669"/>
    <property type="project" value="InterPro"/>
</dbReference>
<feature type="chain" id="PRO_5019620326" description="Calreticulin" evidence="13">
    <location>
        <begin position="26"/>
        <end position="619"/>
    </location>
</feature>
<dbReference type="GO" id="GO:0006457">
    <property type="term" value="P:protein folding"/>
    <property type="evidence" value="ECO:0007669"/>
    <property type="project" value="InterPro"/>
</dbReference>
<dbReference type="GO" id="GO:0030246">
    <property type="term" value="F:carbohydrate binding"/>
    <property type="evidence" value="ECO:0007669"/>
    <property type="project" value="UniProtKB-KW"/>
</dbReference>
<dbReference type="Gene3D" id="2.60.120.200">
    <property type="match status" value="1"/>
</dbReference>
<evidence type="ECO:0000256" key="7">
    <source>
        <dbReference type="ARBA" id="ARBA00022824"/>
    </source>
</evidence>
<dbReference type="PROSITE" id="PS00805">
    <property type="entry name" value="CALRETICULIN_REPEAT"/>
    <property type="match status" value="1"/>
</dbReference>
<dbReference type="GO" id="GO:0005789">
    <property type="term" value="C:endoplasmic reticulum membrane"/>
    <property type="evidence" value="ECO:0007669"/>
    <property type="project" value="TreeGrafter"/>
</dbReference>
<dbReference type="InterPro" id="IPR013320">
    <property type="entry name" value="ConA-like_dom_sf"/>
</dbReference>
<evidence type="ECO:0000256" key="1">
    <source>
        <dbReference type="ARBA" id="ARBA00004319"/>
    </source>
</evidence>
<dbReference type="GO" id="GO:0005509">
    <property type="term" value="F:calcium ion binding"/>
    <property type="evidence" value="ECO:0007669"/>
    <property type="project" value="InterPro"/>
</dbReference>
<keyword evidence="6" id="KW-0677">Repeat</keyword>
<feature type="compositionally biased region" description="Basic and acidic residues" evidence="14">
    <location>
        <begin position="224"/>
        <end position="269"/>
    </location>
</feature>
<organism evidence="15 16">
    <name type="scientific">Malus domestica</name>
    <name type="common">Apple</name>
    <name type="synonym">Pyrus malus</name>
    <dbReference type="NCBI Taxonomy" id="3750"/>
    <lineage>
        <taxon>Eukaryota</taxon>
        <taxon>Viridiplantae</taxon>
        <taxon>Streptophyta</taxon>
        <taxon>Embryophyta</taxon>
        <taxon>Tracheophyta</taxon>
        <taxon>Spermatophyta</taxon>
        <taxon>Magnoliopsida</taxon>
        <taxon>eudicotyledons</taxon>
        <taxon>Gunneridae</taxon>
        <taxon>Pentapetalae</taxon>
        <taxon>rosids</taxon>
        <taxon>fabids</taxon>
        <taxon>Rosales</taxon>
        <taxon>Rosaceae</taxon>
        <taxon>Amygdaloideae</taxon>
        <taxon>Maleae</taxon>
        <taxon>Malus</taxon>
    </lineage>
</organism>
<keyword evidence="16" id="KW-1185">Reference proteome</keyword>
<reference evidence="15 16" key="1">
    <citation type="submission" date="2018-10" db="EMBL/GenBank/DDBJ databases">
        <title>A high-quality apple genome assembly.</title>
        <authorList>
            <person name="Hu J."/>
        </authorList>
    </citation>
    <scope>NUCLEOTIDE SEQUENCE [LARGE SCALE GENOMIC DNA]</scope>
    <source>
        <strain evidence="16">cv. HFTH1</strain>
        <tissue evidence="15">Young leaf</tissue>
    </source>
</reference>
<keyword evidence="8" id="KW-0862">Zinc</keyword>
<comment type="function">
    <text evidence="11">Molecular calcium-binding chaperone promoting folding, oligomeric assembly and quality control in the ER via the calreticulin/calnexin cycle. This lectin may interact transiently with almost all of the monoglucosylated glycoproteins that are synthesized in the ER.</text>
</comment>
<evidence type="ECO:0000256" key="3">
    <source>
        <dbReference type="ARBA" id="ARBA00022723"/>
    </source>
</evidence>
<evidence type="ECO:0000256" key="11">
    <source>
        <dbReference type="ARBA" id="ARBA00037091"/>
    </source>
</evidence>
<dbReference type="InterPro" id="IPR018124">
    <property type="entry name" value="Calret/calnex_CS"/>
</dbReference>
<evidence type="ECO:0000256" key="9">
    <source>
        <dbReference type="ARBA" id="ARBA00022837"/>
    </source>
</evidence>
<dbReference type="Proteomes" id="UP000290289">
    <property type="component" value="Chromosome 12"/>
</dbReference>
<feature type="signal peptide" evidence="13">
    <location>
        <begin position="1"/>
        <end position="25"/>
    </location>
</feature>
<dbReference type="SUPFAM" id="SSF63887">
    <property type="entry name" value="P-domain of calnexin/calreticulin"/>
    <property type="match status" value="1"/>
</dbReference>
<feature type="compositionally biased region" description="Acidic residues" evidence="14">
    <location>
        <begin position="392"/>
        <end position="411"/>
    </location>
</feature>
<comment type="caution">
    <text evidence="15">The sequence shown here is derived from an EMBL/GenBank/DDBJ whole genome shotgun (WGS) entry which is preliminary data.</text>
</comment>
<protein>
    <recommendedName>
        <fullName evidence="17">Calreticulin</fullName>
    </recommendedName>
</protein>
<dbReference type="SUPFAM" id="SSF49899">
    <property type="entry name" value="Concanavalin A-like lectins/glucanases"/>
    <property type="match status" value="1"/>
</dbReference>
<feature type="compositionally biased region" description="Basic and acidic residues" evidence="14">
    <location>
        <begin position="425"/>
        <end position="445"/>
    </location>
</feature>
<evidence type="ECO:0000256" key="4">
    <source>
        <dbReference type="ARBA" id="ARBA00022729"/>
    </source>
</evidence>
<dbReference type="InterPro" id="IPR001580">
    <property type="entry name" value="Calret/calnex"/>
</dbReference>
<dbReference type="FunFam" id="2.10.250.10:FF:000002">
    <property type="entry name" value="Calreticulin"/>
    <property type="match status" value="1"/>
</dbReference>
<dbReference type="EMBL" id="RDQH01000338">
    <property type="protein sequence ID" value="RXH82173.1"/>
    <property type="molecule type" value="Genomic_DNA"/>
</dbReference>
<name>A0A498ILS3_MALDO</name>
<evidence type="ECO:0000256" key="5">
    <source>
        <dbReference type="ARBA" id="ARBA00022734"/>
    </source>
</evidence>
<dbReference type="PRINTS" id="PR00626">
    <property type="entry name" value="CALRETICULIN"/>
</dbReference>
<keyword evidence="4 13" id="KW-0732">Signal</keyword>
<dbReference type="Gene3D" id="2.10.250.10">
    <property type="entry name" value="Calreticulin/calnexin, P domain"/>
    <property type="match status" value="1"/>
</dbReference>
<keyword evidence="9" id="KW-0106">Calcium</keyword>
<dbReference type="AlphaFoldDB" id="A0A498ILS3"/>
<evidence type="ECO:0000256" key="6">
    <source>
        <dbReference type="ARBA" id="ARBA00022737"/>
    </source>
</evidence>
<dbReference type="SUPFAM" id="SSF55144">
    <property type="entry name" value="LigT-like"/>
    <property type="match status" value="1"/>
</dbReference>
<evidence type="ECO:0008006" key="17">
    <source>
        <dbReference type="Google" id="ProtNLM"/>
    </source>
</evidence>
<keyword evidence="3" id="KW-0479">Metal-binding</keyword>
<keyword evidence="5" id="KW-0430">Lectin</keyword>
<dbReference type="Gene3D" id="3.90.1140.10">
    <property type="entry name" value="Cyclic phosphodiesterase"/>
    <property type="match status" value="1"/>
</dbReference>
<comment type="similarity">
    <text evidence="2 13">Belongs to the calreticulin family.</text>
</comment>
<dbReference type="FunFam" id="2.60.120.200:FF:000018">
    <property type="entry name" value="Calreticulin 1b"/>
    <property type="match status" value="1"/>
</dbReference>
<dbReference type="InterPro" id="IPR009097">
    <property type="entry name" value="Cyclic_Pdiesterase"/>
</dbReference>
<dbReference type="InterPro" id="IPR009033">
    <property type="entry name" value="Calreticulin/calnexin_P_dom_sf"/>
</dbReference>
<dbReference type="STRING" id="3750.A0A498ILS3"/>